<dbReference type="InterPro" id="IPR012464">
    <property type="entry name" value="DUF1676"/>
</dbReference>
<evidence type="ECO:0000313" key="3">
    <source>
        <dbReference type="Proteomes" id="UP000291343"/>
    </source>
</evidence>
<dbReference type="EMBL" id="QKKF02024710">
    <property type="protein sequence ID" value="RZF37302.1"/>
    <property type="molecule type" value="Genomic_DNA"/>
</dbReference>
<keyword evidence="3" id="KW-1185">Reference proteome</keyword>
<dbReference type="OrthoDB" id="6611212at2759"/>
<protein>
    <submittedName>
        <fullName evidence="2">Uncharacterized protein</fullName>
    </submittedName>
</protein>
<evidence type="ECO:0000313" key="2">
    <source>
        <dbReference type="EMBL" id="RZF37302.1"/>
    </source>
</evidence>
<feature type="transmembrane region" description="Helical" evidence="1">
    <location>
        <begin position="59"/>
        <end position="79"/>
    </location>
</feature>
<keyword evidence="1" id="KW-0812">Transmembrane</keyword>
<keyword evidence="1" id="KW-0472">Membrane</keyword>
<dbReference type="PANTHER" id="PTHR21879">
    <property type="entry name" value="FI03362P-RELATED-RELATED"/>
    <property type="match status" value="1"/>
</dbReference>
<dbReference type="Pfam" id="PF07898">
    <property type="entry name" value="DUF1676"/>
    <property type="match status" value="1"/>
</dbReference>
<evidence type="ECO:0000256" key="1">
    <source>
        <dbReference type="SAM" id="Phobius"/>
    </source>
</evidence>
<comment type="caution">
    <text evidence="2">The sequence shown here is derived from an EMBL/GenBank/DDBJ whole genome shotgun (WGS) entry which is preliminary data.</text>
</comment>
<gene>
    <name evidence="2" type="ORF">LSTR_LSTR005634</name>
</gene>
<organism evidence="2 3">
    <name type="scientific">Laodelphax striatellus</name>
    <name type="common">Small brown planthopper</name>
    <name type="synonym">Delphax striatella</name>
    <dbReference type="NCBI Taxonomy" id="195883"/>
    <lineage>
        <taxon>Eukaryota</taxon>
        <taxon>Metazoa</taxon>
        <taxon>Ecdysozoa</taxon>
        <taxon>Arthropoda</taxon>
        <taxon>Hexapoda</taxon>
        <taxon>Insecta</taxon>
        <taxon>Pterygota</taxon>
        <taxon>Neoptera</taxon>
        <taxon>Paraneoptera</taxon>
        <taxon>Hemiptera</taxon>
        <taxon>Auchenorrhyncha</taxon>
        <taxon>Fulgoroidea</taxon>
        <taxon>Delphacidae</taxon>
        <taxon>Criomorphinae</taxon>
        <taxon>Laodelphax</taxon>
    </lineage>
</organism>
<accession>A0A482WVJ8</accession>
<name>A0A482WVJ8_LAOST</name>
<keyword evidence="1" id="KW-1133">Transmembrane helix</keyword>
<dbReference type="AlphaFoldDB" id="A0A482WVJ8"/>
<proteinExistence type="predicted"/>
<dbReference type="Proteomes" id="UP000291343">
    <property type="component" value="Unassembled WGS sequence"/>
</dbReference>
<sequence>MLWYDSSLTQWNVGLRDEALKSSNCRRSEDDACRAVPLVFGASVSNKKSCYMAVGTRPVLVVVLLLLTGLAGASVISCLKGEVSRALHRLATSQKHTFYLLDGLHLDRKAAHNDSNAAGTSKQLALADQTDRLFDDHDLLLDLAPQVQLKVSKAADGNYALSMAQPEGRTFGIAARKRLQMALLPIMYKLGVITTLLVGLTVLTLKAITIGVVLLILAFGGIFTKFKSSPWDEHHGGHHKDVHIHVHAFSKPAQWYKSWHRDGAQAQDYDALDSKTVNSKVPAPASYHHQLSHHQPTAQSQYHYYQPQHYNTPTSQTYPSSFGQLID</sequence>
<reference evidence="2 3" key="1">
    <citation type="journal article" date="2017" name="Gigascience">
        <title>Genome sequence of the small brown planthopper, Laodelphax striatellus.</title>
        <authorList>
            <person name="Zhu J."/>
            <person name="Jiang F."/>
            <person name="Wang X."/>
            <person name="Yang P."/>
            <person name="Bao Y."/>
            <person name="Zhao W."/>
            <person name="Wang W."/>
            <person name="Lu H."/>
            <person name="Wang Q."/>
            <person name="Cui N."/>
            <person name="Li J."/>
            <person name="Chen X."/>
            <person name="Luo L."/>
            <person name="Yu J."/>
            <person name="Kang L."/>
            <person name="Cui F."/>
        </authorList>
    </citation>
    <scope>NUCLEOTIDE SEQUENCE [LARGE SCALE GENOMIC DNA]</scope>
    <source>
        <strain evidence="2">Lst14</strain>
    </source>
</reference>
<dbReference type="GO" id="GO:0016020">
    <property type="term" value="C:membrane"/>
    <property type="evidence" value="ECO:0007669"/>
    <property type="project" value="TreeGrafter"/>
</dbReference>
<dbReference type="InParanoid" id="A0A482WVJ8"/>